<evidence type="ECO:0008006" key="4">
    <source>
        <dbReference type="Google" id="ProtNLM"/>
    </source>
</evidence>
<dbReference type="OrthoDB" id="1887047at2759"/>
<sequence>MGIRGNAGGGYEMTRQGGEAGSYIHEPRLKDFVGLGGQNMFSRLSSFQNKIGGLTSPVHNAGGWATANNNVGLIRGGGTNTGLKSSPFHNLQKPQADTSNCFPESSNTNLGVIGNRDLRHLSIDPYKSLCELAASSGPFSSGPASLLDSGQYEASVLASESVKFNRTTTQQTSDQLQKRLMETMQLSPESCLVSSFTGFKGNRQENSSECCQSFHIPPYFHCTSPPTLEDTSPVLASKDSPTQAVDQSAQIPRRKPVQTADEDMIHFSSVSHLWIILMGGLFPKRIGVQINEDSASQAAGSGLIPQRLGVHVNEHSATQAVFKVCPLQFSKDSLGPTSTTGYGTSQEYNVFGGPSLQMGAIRGPPAAPQGQRRKRAHKPPPSVSSPLQTAPAGSISTPALVPHIKWQDPDGIPRLTGQKCMLCKRDLSFTAEGHVFLPTRPPAVAVLPCGHTLHDHCLHRITPQPIEESSMHSMCH</sequence>
<evidence type="ECO:0000313" key="3">
    <source>
        <dbReference type="Proteomes" id="UP000585474"/>
    </source>
</evidence>
<comment type="caution">
    <text evidence="2">The sequence shown here is derived from an EMBL/GenBank/DDBJ whole genome shotgun (WGS) entry which is preliminary data.</text>
</comment>
<keyword evidence="3" id="KW-1185">Reference proteome</keyword>
<protein>
    <recommendedName>
        <fullName evidence="4">RING/U-box superfamily protein</fullName>
    </recommendedName>
</protein>
<dbReference type="PANTHER" id="PTHR31150:SF19">
    <property type="entry name" value="RING-TYPE DOMAIN-CONTAINING PROTEIN"/>
    <property type="match status" value="1"/>
</dbReference>
<feature type="region of interest" description="Disordered" evidence="1">
    <location>
        <begin position="231"/>
        <end position="257"/>
    </location>
</feature>
<gene>
    <name evidence="2" type="ORF">Acr_16g0006430</name>
</gene>
<dbReference type="EMBL" id="BJWL01000016">
    <property type="protein sequence ID" value="GFZ04019.1"/>
    <property type="molecule type" value="Genomic_DNA"/>
</dbReference>
<dbReference type="Proteomes" id="UP000585474">
    <property type="component" value="Unassembled WGS sequence"/>
</dbReference>
<feature type="region of interest" description="Disordered" evidence="1">
    <location>
        <begin position="359"/>
        <end position="394"/>
    </location>
</feature>
<reference evidence="2 3" key="1">
    <citation type="submission" date="2019-07" db="EMBL/GenBank/DDBJ databases">
        <title>De Novo Assembly of kiwifruit Actinidia rufa.</title>
        <authorList>
            <person name="Sugita-Konishi S."/>
            <person name="Sato K."/>
            <person name="Mori E."/>
            <person name="Abe Y."/>
            <person name="Kisaki G."/>
            <person name="Hamano K."/>
            <person name="Suezawa K."/>
            <person name="Otani M."/>
            <person name="Fukuda T."/>
            <person name="Manabe T."/>
            <person name="Gomi K."/>
            <person name="Tabuchi M."/>
            <person name="Akimitsu K."/>
            <person name="Kataoka I."/>
        </authorList>
    </citation>
    <scope>NUCLEOTIDE SEQUENCE [LARGE SCALE GENOMIC DNA]</scope>
    <source>
        <strain evidence="3">cv. Fuchu</strain>
    </source>
</reference>
<feature type="compositionally biased region" description="Polar residues" evidence="1">
    <location>
        <begin position="239"/>
        <end position="250"/>
    </location>
</feature>
<dbReference type="PANTHER" id="PTHR31150">
    <property type="entry name" value="EXPRESSED PROTEIN"/>
    <property type="match status" value="1"/>
</dbReference>
<evidence type="ECO:0000256" key="1">
    <source>
        <dbReference type="SAM" id="MobiDB-lite"/>
    </source>
</evidence>
<evidence type="ECO:0000313" key="2">
    <source>
        <dbReference type="EMBL" id="GFZ04019.1"/>
    </source>
</evidence>
<dbReference type="AlphaFoldDB" id="A0A7J0FZ97"/>
<name>A0A7J0FZ97_9ERIC</name>
<accession>A0A7J0FZ97</accession>
<organism evidence="2 3">
    <name type="scientific">Actinidia rufa</name>
    <dbReference type="NCBI Taxonomy" id="165716"/>
    <lineage>
        <taxon>Eukaryota</taxon>
        <taxon>Viridiplantae</taxon>
        <taxon>Streptophyta</taxon>
        <taxon>Embryophyta</taxon>
        <taxon>Tracheophyta</taxon>
        <taxon>Spermatophyta</taxon>
        <taxon>Magnoliopsida</taxon>
        <taxon>eudicotyledons</taxon>
        <taxon>Gunneridae</taxon>
        <taxon>Pentapetalae</taxon>
        <taxon>asterids</taxon>
        <taxon>Ericales</taxon>
        <taxon>Actinidiaceae</taxon>
        <taxon>Actinidia</taxon>
    </lineage>
</organism>
<proteinExistence type="predicted"/>